<dbReference type="RefSeq" id="XP_033524681.1">
    <property type="nucleotide sequence ID" value="XM_033669558.1"/>
</dbReference>
<feature type="binding site" evidence="3">
    <location>
        <position position="236"/>
    </location>
    <ligand>
        <name>FAD</name>
        <dbReference type="ChEBI" id="CHEBI:57692"/>
    </ligand>
</feature>
<gene>
    <name evidence="7" type="ORF">P153DRAFT_375078</name>
</gene>
<dbReference type="PROSITE" id="PS00623">
    <property type="entry name" value="GMC_OXRED_1"/>
    <property type="match status" value="1"/>
</dbReference>
<dbReference type="InterPro" id="IPR000172">
    <property type="entry name" value="GMC_OxRdtase_N"/>
</dbReference>
<dbReference type="PROSITE" id="PS00624">
    <property type="entry name" value="GMC_OXRED_2"/>
    <property type="match status" value="1"/>
</dbReference>
<dbReference type="PANTHER" id="PTHR11552">
    <property type="entry name" value="GLUCOSE-METHANOL-CHOLINE GMC OXIDOREDUCTASE"/>
    <property type="match status" value="1"/>
</dbReference>
<dbReference type="PANTHER" id="PTHR11552:SF115">
    <property type="entry name" value="DEHYDROGENASE XPTC-RELATED"/>
    <property type="match status" value="1"/>
</dbReference>
<dbReference type="SUPFAM" id="SSF51905">
    <property type="entry name" value="FAD/NAD(P)-binding domain"/>
    <property type="match status" value="1"/>
</dbReference>
<evidence type="ECO:0000256" key="2">
    <source>
        <dbReference type="PIRSR" id="PIRSR000137-1"/>
    </source>
</evidence>
<dbReference type="GO" id="GO:0044550">
    <property type="term" value="P:secondary metabolite biosynthetic process"/>
    <property type="evidence" value="ECO:0007669"/>
    <property type="project" value="TreeGrafter"/>
</dbReference>
<organism evidence="7 8">
    <name type="scientific">Dothidotthia symphoricarpi CBS 119687</name>
    <dbReference type="NCBI Taxonomy" id="1392245"/>
    <lineage>
        <taxon>Eukaryota</taxon>
        <taxon>Fungi</taxon>
        <taxon>Dikarya</taxon>
        <taxon>Ascomycota</taxon>
        <taxon>Pezizomycotina</taxon>
        <taxon>Dothideomycetes</taxon>
        <taxon>Pleosporomycetidae</taxon>
        <taxon>Pleosporales</taxon>
        <taxon>Dothidotthiaceae</taxon>
        <taxon>Dothidotthia</taxon>
    </lineage>
</organism>
<evidence type="ECO:0000313" key="8">
    <source>
        <dbReference type="Proteomes" id="UP000799771"/>
    </source>
</evidence>
<feature type="active site" description="Proton donor" evidence="2">
    <location>
        <position position="523"/>
    </location>
</feature>
<sequence>MNACLLNTHQLSNSRLLQIIVGGGTAGLALATRLSQELPDDCVLVVEAGPDGRNEPGIYVPGLRGTTFGTAYDWSLPTTAQTEANNRTIVHNRGRVLGGSSALNLLVWDRASMREYDAWEELGNPGWNWKSMYPAMLKAENFQRTNGTAQYGDNGVGYGGPIQTSLIEDPPLHLQAGIPTLQNLGLEHNLTPLNGHVLGAAYHPATNYLGNHTRSYSVAFLPRAGNNLVIMFNTTVHKVDLNSNASRATGVVLTDGRKLTAKKEVILSAGSLLSPKILELSGIGQKAVLANAGIRQKLNLPGVGENLQDHLRIQNTYELRPNITGLDILKYNKTRAALELALWKQGEKSLYQYAGSCFGFLKWHQTGPNASRLLQLARSSANTSNIVDRMKLSTLLDAASPAPDLEVVFSDGYLGTRGYPAANTTGYGKKYASLIAGVMHPFARGTVHISSPDPLAKPTINPRYLAPAFDLEATAHAAQYLRTIASTPPFRDLWVSEFDPGAATETHADWVRYVRENVFTFYHPMGSCAMLPRGEGGVVDPQLRVYGVGGLRVVDASVIPVILSAHVQTAMIARRYRGGGA</sequence>
<dbReference type="AlphaFoldDB" id="A0A6A6AHB0"/>
<dbReference type="GeneID" id="54409990"/>
<evidence type="ECO:0000259" key="5">
    <source>
        <dbReference type="PROSITE" id="PS00623"/>
    </source>
</evidence>
<feature type="binding site" evidence="3">
    <location>
        <position position="96"/>
    </location>
    <ligand>
        <name>FAD</name>
        <dbReference type="ChEBI" id="CHEBI:57692"/>
    </ligand>
</feature>
<accession>A0A6A6AHB0</accession>
<feature type="active site" description="Proton acceptor" evidence="2">
    <location>
        <position position="566"/>
    </location>
</feature>
<dbReference type="Pfam" id="PF05199">
    <property type="entry name" value="GMC_oxred_C"/>
    <property type="match status" value="1"/>
</dbReference>
<dbReference type="InterPro" id="IPR012132">
    <property type="entry name" value="GMC_OxRdtase"/>
</dbReference>
<dbReference type="EMBL" id="ML977504">
    <property type="protein sequence ID" value="KAF2130294.1"/>
    <property type="molecule type" value="Genomic_DNA"/>
</dbReference>
<dbReference type="Gene3D" id="3.50.50.60">
    <property type="entry name" value="FAD/NAD(P)-binding domain"/>
    <property type="match status" value="1"/>
</dbReference>
<comment type="similarity">
    <text evidence="1 4">Belongs to the GMC oxidoreductase family.</text>
</comment>
<dbReference type="InterPro" id="IPR007867">
    <property type="entry name" value="GMC_OxRtase_C"/>
</dbReference>
<feature type="domain" description="Glucose-methanol-choline oxidoreductase N-terminal" evidence="6">
    <location>
        <begin position="270"/>
        <end position="284"/>
    </location>
</feature>
<dbReference type="GO" id="GO:0050660">
    <property type="term" value="F:flavin adenine dinucleotide binding"/>
    <property type="evidence" value="ECO:0007669"/>
    <property type="project" value="InterPro"/>
</dbReference>
<reference evidence="7" key="1">
    <citation type="journal article" date="2020" name="Stud. Mycol.">
        <title>101 Dothideomycetes genomes: a test case for predicting lifestyles and emergence of pathogens.</title>
        <authorList>
            <person name="Haridas S."/>
            <person name="Albert R."/>
            <person name="Binder M."/>
            <person name="Bloem J."/>
            <person name="Labutti K."/>
            <person name="Salamov A."/>
            <person name="Andreopoulos B."/>
            <person name="Baker S."/>
            <person name="Barry K."/>
            <person name="Bills G."/>
            <person name="Bluhm B."/>
            <person name="Cannon C."/>
            <person name="Castanera R."/>
            <person name="Culley D."/>
            <person name="Daum C."/>
            <person name="Ezra D."/>
            <person name="Gonzalez J."/>
            <person name="Henrissat B."/>
            <person name="Kuo A."/>
            <person name="Liang C."/>
            <person name="Lipzen A."/>
            <person name="Lutzoni F."/>
            <person name="Magnuson J."/>
            <person name="Mondo S."/>
            <person name="Nolan M."/>
            <person name="Ohm R."/>
            <person name="Pangilinan J."/>
            <person name="Park H.-J."/>
            <person name="Ramirez L."/>
            <person name="Alfaro M."/>
            <person name="Sun H."/>
            <person name="Tritt A."/>
            <person name="Yoshinaga Y."/>
            <person name="Zwiers L.-H."/>
            <person name="Turgeon B."/>
            <person name="Goodwin S."/>
            <person name="Spatafora J."/>
            <person name="Crous P."/>
            <person name="Grigoriev I."/>
        </authorList>
    </citation>
    <scope>NUCLEOTIDE SEQUENCE</scope>
    <source>
        <strain evidence="7">CBS 119687</strain>
    </source>
</reference>
<evidence type="ECO:0000313" key="7">
    <source>
        <dbReference type="EMBL" id="KAF2130294.1"/>
    </source>
</evidence>
<evidence type="ECO:0000259" key="6">
    <source>
        <dbReference type="PROSITE" id="PS00624"/>
    </source>
</evidence>
<evidence type="ECO:0000256" key="3">
    <source>
        <dbReference type="PIRSR" id="PIRSR000137-2"/>
    </source>
</evidence>
<keyword evidence="8" id="KW-1185">Reference proteome</keyword>
<evidence type="ECO:0000256" key="1">
    <source>
        <dbReference type="ARBA" id="ARBA00010790"/>
    </source>
</evidence>
<dbReference type="InterPro" id="IPR036188">
    <property type="entry name" value="FAD/NAD-bd_sf"/>
</dbReference>
<keyword evidence="3 4" id="KW-0274">FAD</keyword>
<dbReference type="Pfam" id="PF00732">
    <property type="entry name" value="GMC_oxred_N"/>
    <property type="match status" value="1"/>
</dbReference>
<protein>
    <submittedName>
        <fullName evidence="7">GMC oxidoreductase</fullName>
    </submittedName>
</protein>
<evidence type="ECO:0000256" key="4">
    <source>
        <dbReference type="RuleBase" id="RU003968"/>
    </source>
</evidence>
<dbReference type="Proteomes" id="UP000799771">
    <property type="component" value="Unassembled WGS sequence"/>
</dbReference>
<feature type="binding site" evidence="3">
    <location>
        <begin position="104"/>
        <end position="107"/>
    </location>
    <ligand>
        <name>FAD</name>
        <dbReference type="ChEBI" id="CHEBI:57692"/>
    </ligand>
</feature>
<dbReference type="GO" id="GO:0016614">
    <property type="term" value="F:oxidoreductase activity, acting on CH-OH group of donors"/>
    <property type="evidence" value="ECO:0007669"/>
    <property type="project" value="InterPro"/>
</dbReference>
<name>A0A6A6AHB0_9PLEO</name>
<feature type="domain" description="Glucose-methanol-choline oxidoreductase N-terminal" evidence="5">
    <location>
        <begin position="94"/>
        <end position="117"/>
    </location>
</feature>
<dbReference type="OrthoDB" id="269227at2759"/>
<comment type="cofactor">
    <cofactor evidence="3">
        <name>FAD</name>
        <dbReference type="ChEBI" id="CHEBI:57692"/>
    </cofactor>
</comment>
<dbReference type="PIRSF" id="PIRSF000137">
    <property type="entry name" value="Alcohol_oxidase"/>
    <property type="match status" value="1"/>
</dbReference>
<keyword evidence="4" id="KW-0285">Flavoprotein</keyword>
<dbReference type="SUPFAM" id="SSF54373">
    <property type="entry name" value="FAD-linked reductases, C-terminal domain"/>
    <property type="match status" value="1"/>
</dbReference>
<proteinExistence type="inferred from homology"/>
<dbReference type="Gene3D" id="3.30.560.10">
    <property type="entry name" value="Glucose Oxidase, domain 3"/>
    <property type="match status" value="1"/>
</dbReference>